<accession>A0A8H4QMK4</accession>
<evidence type="ECO:0000313" key="3">
    <source>
        <dbReference type="Proteomes" id="UP000521872"/>
    </source>
</evidence>
<organism evidence="2 3">
    <name type="scientific">Agrocybe pediades</name>
    <dbReference type="NCBI Taxonomy" id="84607"/>
    <lineage>
        <taxon>Eukaryota</taxon>
        <taxon>Fungi</taxon>
        <taxon>Dikarya</taxon>
        <taxon>Basidiomycota</taxon>
        <taxon>Agaricomycotina</taxon>
        <taxon>Agaricomycetes</taxon>
        <taxon>Agaricomycetidae</taxon>
        <taxon>Agaricales</taxon>
        <taxon>Agaricineae</taxon>
        <taxon>Strophariaceae</taxon>
        <taxon>Agrocybe</taxon>
    </lineage>
</organism>
<sequence>MDVHQAYQLPPSALSSSQPNALTNYHDIHGSSAMLGIKIIMSHWTYFPDFFVYFYNNEREICRASHVSNLPEVVVIERSSLSTWEGCITVVMQEAGKQEPFAKFTFKYDEVPESAHTICISQEWASIKGSKTDFKGKGKAKEMGGIIGSSPYRSSGGTRVDEEATPRPQHVTTSIQKDSSIGSSAGASVDEQFTPRIQHVTSPRVAHAMPKFLRDKI</sequence>
<reference evidence="2 3" key="1">
    <citation type="submission" date="2019-12" db="EMBL/GenBank/DDBJ databases">
        <authorList>
            <person name="Floudas D."/>
            <person name="Bentzer J."/>
            <person name="Ahren D."/>
            <person name="Johansson T."/>
            <person name="Persson P."/>
            <person name="Tunlid A."/>
        </authorList>
    </citation>
    <scope>NUCLEOTIDE SEQUENCE [LARGE SCALE GENOMIC DNA]</scope>
    <source>
        <strain evidence="2 3">CBS 102.39</strain>
    </source>
</reference>
<dbReference type="EMBL" id="JAACJL010000045">
    <property type="protein sequence ID" value="KAF4613666.1"/>
    <property type="molecule type" value="Genomic_DNA"/>
</dbReference>
<keyword evidence="3" id="KW-1185">Reference proteome</keyword>
<feature type="region of interest" description="Disordered" evidence="1">
    <location>
        <begin position="138"/>
        <end position="192"/>
    </location>
</feature>
<protein>
    <submittedName>
        <fullName evidence="2">Uncharacterized protein</fullName>
    </submittedName>
</protein>
<dbReference type="AlphaFoldDB" id="A0A8H4QMK4"/>
<evidence type="ECO:0000256" key="1">
    <source>
        <dbReference type="SAM" id="MobiDB-lite"/>
    </source>
</evidence>
<name>A0A8H4QMK4_9AGAR</name>
<evidence type="ECO:0000313" key="2">
    <source>
        <dbReference type="EMBL" id="KAF4613666.1"/>
    </source>
</evidence>
<gene>
    <name evidence="2" type="ORF">D9613_007464</name>
</gene>
<feature type="compositionally biased region" description="Polar residues" evidence="1">
    <location>
        <begin position="170"/>
        <end position="186"/>
    </location>
</feature>
<comment type="caution">
    <text evidence="2">The sequence shown here is derived from an EMBL/GenBank/DDBJ whole genome shotgun (WGS) entry which is preliminary data.</text>
</comment>
<proteinExistence type="predicted"/>
<dbReference type="Proteomes" id="UP000521872">
    <property type="component" value="Unassembled WGS sequence"/>
</dbReference>